<dbReference type="GeneID" id="28972539"/>
<dbReference type="InterPro" id="IPR036265">
    <property type="entry name" value="HIT-like_sf"/>
</dbReference>
<dbReference type="OrthoDB" id="680339at2759"/>
<dbReference type="Gene3D" id="3.30.428.10">
    <property type="entry name" value="HIT-like"/>
    <property type="match status" value="1"/>
</dbReference>
<feature type="region of interest" description="Disordered" evidence="7">
    <location>
        <begin position="142"/>
        <end position="192"/>
    </location>
</feature>
<keyword evidence="1" id="KW-0547">Nucleotide-binding</keyword>
<gene>
    <name evidence="9" type="ORF">RHOBADRAFT_12331</name>
</gene>
<protein>
    <recommendedName>
        <fullName evidence="8">HIT domain-containing protein</fullName>
    </recommendedName>
</protein>
<feature type="domain" description="HIT" evidence="8">
    <location>
        <begin position="5"/>
        <end position="112"/>
    </location>
</feature>
<dbReference type="OMA" id="HIIPRHA"/>
<evidence type="ECO:0000313" key="10">
    <source>
        <dbReference type="Proteomes" id="UP000053890"/>
    </source>
</evidence>
<dbReference type="AlphaFoldDB" id="A0A194S8B3"/>
<dbReference type="STRING" id="578459.A0A194S8B3"/>
<dbReference type="GO" id="GO:0016787">
    <property type="term" value="F:hydrolase activity"/>
    <property type="evidence" value="ECO:0007669"/>
    <property type="project" value="UniProtKB-KW"/>
</dbReference>
<evidence type="ECO:0000259" key="8">
    <source>
        <dbReference type="PROSITE" id="PS51084"/>
    </source>
</evidence>
<evidence type="ECO:0000256" key="6">
    <source>
        <dbReference type="PROSITE-ProRule" id="PRU00464"/>
    </source>
</evidence>
<evidence type="ECO:0000256" key="1">
    <source>
        <dbReference type="ARBA" id="ARBA00022741"/>
    </source>
</evidence>
<sequence length="192" mass="21547">MSALSTLRFATFRVPNQVFYQSALSAGIVNLKPLVPGHVLVIPRRVATRFRDLTADEVTDLFQSVHQISRVIEREYKAQALNIALQDGPLAGQSVPHVHIHIIPRHAKDFEPIDDSASLDLGQEFADAYASRPTRAERKAFEAEHRAKEQGKVDAPFAGIEDERRPRAADEMRDEAQRLSELFPPENRVAFA</sequence>
<feature type="binding site" evidence="5">
    <location>
        <begin position="92"/>
        <end position="95"/>
    </location>
    <ligand>
        <name>substrate</name>
    </ligand>
</feature>
<dbReference type="PROSITE" id="PS00892">
    <property type="entry name" value="HIT_1"/>
    <property type="match status" value="1"/>
</dbReference>
<feature type="short sequence motif" description="Histidine triad motif" evidence="4 6">
    <location>
        <begin position="97"/>
        <end position="101"/>
    </location>
</feature>
<feature type="binding site" evidence="5">
    <location>
        <position position="30"/>
    </location>
    <ligand>
        <name>substrate</name>
    </ligand>
</feature>
<dbReference type="EMBL" id="KQ474075">
    <property type="protein sequence ID" value="KPV76832.1"/>
    <property type="molecule type" value="Genomic_DNA"/>
</dbReference>
<feature type="binding site" evidence="5">
    <location>
        <position position="86"/>
    </location>
    <ligand>
        <name>substrate</name>
    </ligand>
</feature>
<dbReference type="PROSITE" id="PS51084">
    <property type="entry name" value="HIT_2"/>
    <property type="match status" value="1"/>
</dbReference>
<dbReference type="PANTHER" id="PTHR46243:SF1">
    <property type="entry name" value="BIS(5'-ADENOSYL)-TRIPHOSPHATASE"/>
    <property type="match status" value="1"/>
</dbReference>
<accession>A0A194S8B3</accession>
<feature type="compositionally biased region" description="Basic and acidic residues" evidence="7">
    <location>
        <begin position="161"/>
        <end position="178"/>
    </location>
</feature>
<evidence type="ECO:0000256" key="7">
    <source>
        <dbReference type="SAM" id="MobiDB-lite"/>
    </source>
</evidence>
<dbReference type="SUPFAM" id="SSF54197">
    <property type="entry name" value="HIT-like"/>
    <property type="match status" value="1"/>
</dbReference>
<dbReference type="RefSeq" id="XP_018272881.1">
    <property type="nucleotide sequence ID" value="XM_018412090.1"/>
</dbReference>
<feature type="active site" description="Tele-AMP-histidine intermediate" evidence="3">
    <location>
        <position position="99"/>
    </location>
</feature>
<dbReference type="PANTHER" id="PTHR46243">
    <property type="entry name" value="BIS(5'-ADENOSYL)-TRIPHOSPHATASE"/>
    <property type="match status" value="1"/>
</dbReference>
<dbReference type="CDD" id="cd01275">
    <property type="entry name" value="FHIT"/>
    <property type="match status" value="1"/>
</dbReference>
<dbReference type="InterPro" id="IPR039383">
    <property type="entry name" value="FHIT"/>
</dbReference>
<evidence type="ECO:0000256" key="5">
    <source>
        <dbReference type="PIRSR" id="PIRSR639383-2"/>
    </source>
</evidence>
<reference evidence="9 10" key="1">
    <citation type="journal article" date="2015" name="Front. Microbiol.">
        <title>Genome sequence of the plant growth promoting endophytic yeast Rhodotorula graminis WP1.</title>
        <authorList>
            <person name="Firrincieli A."/>
            <person name="Otillar R."/>
            <person name="Salamov A."/>
            <person name="Schmutz J."/>
            <person name="Khan Z."/>
            <person name="Redman R.S."/>
            <person name="Fleck N.D."/>
            <person name="Lindquist E."/>
            <person name="Grigoriev I.V."/>
            <person name="Doty S.L."/>
        </authorList>
    </citation>
    <scope>NUCLEOTIDE SEQUENCE [LARGE SCALE GENOMIC DNA]</scope>
    <source>
        <strain evidence="9 10">WP1</strain>
    </source>
</reference>
<evidence type="ECO:0000256" key="2">
    <source>
        <dbReference type="ARBA" id="ARBA00022801"/>
    </source>
</evidence>
<keyword evidence="2" id="KW-0378">Hydrolase</keyword>
<dbReference type="InterPro" id="IPR019808">
    <property type="entry name" value="Histidine_triad_CS"/>
</dbReference>
<proteinExistence type="predicted"/>
<feature type="binding site" evidence="5">
    <location>
        <position position="101"/>
    </location>
    <ligand>
        <name>substrate</name>
    </ligand>
</feature>
<dbReference type="InterPro" id="IPR051884">
    <property type="entry name" value="Bis(5'-adenosyl)-TPase_reg"/>
</dbReference>
<evidence type="ECO:0000313" key="9">
    <source>
        <dbReference type="EMBL" id="KPV76832.1"/>
    </source>
</evidence>
<name>A0A194S8B3_RHOGW</name>
<dbReference type="InterPro" id="IPR001310">
    <property type="entry name" value="Histidine_triad_HIT"/>
</dbReference>
<evidence type="ECO:0000256" key="3">
    <source>
        <dbReference type="PIRSR" id="PIRSR601310-1"/>
    </source>
</evidence>
<feature type="compositionally biased region" description="Basic and acidic residues" evidence="7">
    <location>
        <begin position="142"/>
        <end position="152"/>
    </location>
</feature>
<dbReference type="GO" id="GO:0000166">
    <property type="term" value="F:nucleotide binding"/>
    <property type="evidence" value="ECO:0007669"/>
    <property type="project" value="UniProtKB-KW"/>
</dbReference>
<dbReference type="InterPro" id="IPR011146">
    <property type="entry name" value="HIT-like"/>
</dbReference>
<evidence type="ECO:0000256" key="4">
    <source>
        <dbReference type="PIRSR" id="PIRSR601310-3"/>
    </source>
</evidence>
<dbReference type="Pfam" id="PF01230">
    <property type="entry name" value="HIT"/>
    <property type="match status" value="1"/>
</dbReference>
<organism evidence="9 10">
    <name type="scientific">Rhodotorula graminis (strain WP1)</name>
    <dbReference type="NCBI Taxonomy" id="578459"/>
    <lineage>
        <taxon>Eukaryota</taxon>
        <taxon>Fungi</taxon>
        <taxon>Dikarya</taxon>
        <taxon>Basidiomycota</taxon>
        <taxon>Pucciniomycotina</taxon>
        <taxon>Microbotryomycetes</taxon>
        <taxon>Sporidiobolales</taxon>
        <taxon>Sporidiobolaceae</taxon>
        <taxon>Rhodotorula</taxon>
    </lineage>
</organism>
<dbReference type="PRINTS" id="PR00332">
    <property type="entry name" value="HISTRIAD"/>
</dbReference>
<keyword evidence="10" id="KW-1185">Reference proteome</keyword>
<dbReference type="Proteomes" id="UP000053890">
    <property type="component" value="Unassembled WGS sequence"/>
</dbReference>